<dbReference type="RefSeq" id="WP_075070512.1">
    <property type="nucleotide sequence ID" value="NZ_CM007353.1"/>
</dbReference>
<proteinExistence type="predicted"/>
<comment type="caution">
    <text evidence="1">The sequence shown here is derived from an EMBL/GenBank/DDBJ whole genome shotgun (WGS) entry which is preliminary data.</text>
</comment>
<accession>A0A1E7G4U8</accession>
<dbReference type="EMBL" id="JMMZ01000014">
    <property type="protein sequence ID" value="OEU39996.1"/>
    <property type="molecule type" value="Genomic_DNA"/>
</dbReference>
<reference evidence="1" key="1">
    <citation type="journal article" date="2016" name="Appl. Microbiol. Biotechnol.">
        <title>Adhesion of the genome-sequenced Lactococcus lactis subsp. cremoris IBB477 strain is mediated by specific molecular determinants.</title>
        <authorList>
            <person name="Radziwill-Bienkowska J.M."/>
            <person name="Le D.T."/>
            <person name="Szczesny P."/>
            <person name="Duviau M.P."/>
            <person name="Aleksandrzak-Piekarczyk T."/>
            <person name="Loubiere P."/>
            <person name="Mercier-Bonin M."/>
            <person name="Bardowski J.K."/>
            <person name="Kowalczyk M."/>
        </authorList>
    </citation>
    <scope>NUCLEOTIDE SEQUENCE [LARGE SCALE GENOMIC DNA]</scope>
    <source>
        <strain evidence="1">IBB477</strain>
    </source>
</reference>
<dbReference type="AlphaFoldDB" id="A0A1E7G4U8"/>
<sequence>MKKINNYDEVWTRIMYQTIEKLSKKPSLSRNEMKKGIVALIKGLNATFDERRKVPSGSEFEYINKVWNNFQLCEMTMALIGRLTPEELVQIFPAEKIYDGDKYQVKDWFSTSRAVKNLSKGKPIAESEEVFEFLWDYHSWELNTFTVNVMSAMSDINKLEKNKGLFEQFMEEQGYKTYTTQMDGTDVIGFYPED</sequence>
<dbReference type="Proteomes" id="UP000176236">
    <property type="component" value="Chromosome"/>
</dbReference>
<organism evidence="1">
    <name type="scientific">Lactococcus cremoris subsp. cremoris IBB477</name>
    <dbReference type="NCBI Taxonomy" id="1449093"/>
    <lineage>
        <taxon>Bacteria</taxon>
        <taxon>Bacillati</taxon>
        <taxon>Bacillota</taxon>
        <taxon>Bacilli</taxon>
        <taxon>Lactobacillales</taxon>
        <taxon>Streptococcaceae</taxon>
        <taxon>Lactococcus</taxon>
        <taxon>Lactococcus cremoris subsp. cremoris</taxon>
    </lineage>
</organism>
<evidence type="ECO:0008006" key="2">
    <source>
        <dbReference type="Google" id="ProtNLM"/>
    </source>
</evidence>
<gene>
    <name evidence="1" type="ORF">AJ89_06065</name>
</gene>
<protein>
    <recommendedName>
        <fullName evidence="2">Phage protein</fullName>
    </recommendedName>
</protein>
<name>A0A1E7G4U8_LACLC</name>
<evidence type="ECO:0000313" key="1">
    <source>
        <dbReference type="EMBL" id="OEU39996.1"/>
    </source>
</evidence>